<dbReference type="EMBL" id="HBFQ01021786">
    <property type="protein sequence ID" value="CAD8840890.1"/>
    <property type="molecule type" value="Transcribed_RNA"/>
</dbReference>
<protein>
    <recommendedName>
        <fullName evidence="5">Radical SAM core domain-containing protein</fullName>
    </recommendedName>
</protein>
<keyword evidence="4" id="KW-0411">Iron-sulfur</keyword>
<gene>
    <name evidence="6" type="ORF">NSCI0253_LOCUS15238</name>
</gene>
<proteinExistence type="predicted"/>
<dbReference type="InterPro" id="IPR058240">
    <property type="entry name" value="rSAM_sf"/>
</dbReference>
<reference evidence="6" key="1">
    <citation type="submission" date="2021-01" db="EMBL/GenBank/DDBJ databases">
        <authorList>
            <person name="Corre E."/>
            <person name="Pelletier E."/>
            <person name="Niang G."/>
            <person name="Scheremetjew M."/>
            <person name="Finn R."/>
            <person name="Kale V."/>
            <person name="Holt S."/>
            <person name="Cochrane G."/>
            <person name="Meng A."/>
            <person name="Brown T."/>
            <person name="Cohen L."/>
        </authorList>
    </citation>
    <scope>NUCLEOTIDE SEQUENCE</scope>
</reference>
<evidence type="ECO:0000256" key="3">
    <source>
        <dbReference type="ARBA" id="ARBA00023004"/>
    </source>
</evidence>
<evidence type="ECO:0000259" key="5">
    <source>
        <dbReference type="Pfam" id="PF04055"/>
    </source>
</evidence>
<dbReference type="AlphaFoldDB" id="A0A7S1A3B1"/>
<organism evidence="6">
    <name type="scientific">Noctiluca scintillans</name>
    <name type="common">Sea sparkle</name>
    <name type="synonym">Red tide dinoflagellate</name>
    <dbReference type="NCBI Taxonomy" id="2966"/>
    <lineage>
        <taxon>Eukaryota</taxon>
        <taxon>Sar</taxon>
        <taxon>Alveolata</taxon>
        <taxon>Dinophyceae</taxon>
        <taxon>Noctilucales</taxon>
        <taxon>Noctilucaceae</taxon>
        <taxon>Noctiluca</taxon>
    </lineage>
</organism>
<keyword evidence="1" id="KW-0949">S-adenosyl-L-methionine</keyword>
<keyword evidence="2" id="KW-0479">Metal-binding</keyword>
<dbReference type="SUPFAM" id="SSF102114">
    <property type="entry name" value="Radical SAM enzymes"/>
    <property type="match status" value="1"/>
</dbReference>
<evidence type="ECO:0000256" key="4">
    <source>
        <dbReference type="ARBA" id="ARBA00023014"/>
    </source>
</evidence>
<evidence type="ECO:0000256" key="1">
    <source>
        <dbReference type="ARBA" id="ARBA00022691"/>
    </source>
</evidence>
<name>A0A7S1A3B1_NOCSC</name>
<evidence type="ECO:0000313" key="6">
    <source>
        <dbReference type="EMBL" id="CAD8840890.1"/>
    </source>
</evidence>
<dbReference type="GO" id="GO:0003824">
    <property type="term" value="F:catalytic activity"/>
    <property type="evidence" value="ECO:0007669"/>
    <property type="project" value="InterPro"/>
</dbReference>
<dbReference type="InterPro" id="IPR007197">
    <property type="entry name" value="rSAM"/>
</dbReference>
<dbReference type="InterPro" id="IPR013785">
    <property type="entry name" value="Aldolase_TIM"/>
</dbReference>
<sequence>MRALVSRTLSRRALVSLPNQGAGILSRILTGPTSSAQRTVRRCFSSSLPRDAESKESQFSSERRVPPPGTIYCFGGVVYASLTNKSNAKLTMLAANGPGFTFPAGTGFELLPEGVEPSGVEVAEASVDACRRLNDADGVLTPREVVFAGLGEPLLRLPELLVAVKALAGLPEVRSVRLNTNGLVPRDTAASVAAALHSAGLSRVCVQLQSADDAQHAAIVEPLDGLSLADVRDFTRALVSAGIATECSAVGRPGVDTLAVDRLAAELGAESFKVRPYFP</sequence>
<dbReference type="GO" id="GO:0051536">
    <property type="term" value="F:iron-sulfur cluster binding"/>
    <property type="evidence" value="ECO:0007669"/>
    <property type="project" value="UniProtKB-KW"/>
</dbReference>
<keyword evidence="3" id="KW-0408">Iron</keyword>
<dbReference type="Gene3D" id="3.20.20.70">
    <property type="entry name" value="Aldolase class I"/>
    <property type="match status" value="1"/>
</dbReference>
<dbReference type="Pfam" id="PF04055">
    <property type="entry name" value="Radical_SAM"/>
    <property type="match status" value="1"/>
</dbReference>
<accession>A0A7S1A3B1</accession>
<feature type="domain" description="Radical SAM core" evidence="5">
    <location>
        <begin position="142"/>
        <end position="254"/>
    </location>
</feature>
<evidence type="ECO:0000256" key="2">
    <source>
        <dbReference type="ARBA" id="ARBA00022723"/>
    </source>
</evidence>
<dbReference type="GO" id="GO:0046872">
    <property type="term" value="F:metal ion binding"/>
    <property type="evidence" value="ECO:0007669"/>
    <property type="project" value="UniProtKB-KW"/>
</dbReference>